<feature type="transmembrane region" description="Helical" evidence="10">
    <location>
        <begin position="111"/>
        <end position="134"/>
    </location>
</feature>
<dbReference type="InterPro" id="IPR018422">
    <property type="entry name" value="Cation/H_exchanger_CPA1"/>
</dbReference>
<keyword evidence="6" id="KW-0915">Sodium</keyword>
<feature type="transmembrane region" description="Helical" evidence="10">
    <location>
        <begin position="155"/>
        <end position="175"/>
    </location>
</feature>
<feature type="transmembrane region" description="Helical" evidence="10">
    <location>
        <begin position="298"/>
        <end position="320"/>
    </location>
</feature>
<evidence type="ECO:0000259" key="11">
    <source>
        <dbReference type="Pfam" id="PF00999"/>
    </source>
</evidence>
<evidence type="ECO:0000256" key="6">
    <source>
        <dbReference type="ARBA" id="ARBA00023053"/>
    </source>
</evidence>
<sequence>MFVFYWIVGVLFGAVLLAALARRLGAPYPAFLALGGAGLAFLPGVPNLSLDPDLALALFLAPVLMDAGYDTSLRDLMRNWRPIAGLAIGAVLVTTAAVAAVAIWLVPDMPLPAAIVLGAIVAPPDAVAALTVLAHVPLPHRLATILRGESLLNDAASLLIYRLGVAAAITGHFSLGEVAPAFLLSVVGALIAGPLAALVYLRVLRRFADAPSTIVLQFVVTFGLWIAAEEIELSGVLTVVSFAITVARRAPDQTAPRQRVISNAVWETVIFVLNVLAFVLIGNQIGPILERLSAAQEFSYLLVAAGILVTVMVVRIAWVLPASGIRRMRFGEPGAGKDEARADLGMGAGFAVSWAGMRGLVTVAAALALPEGGPGGGGFPHRDLIVLTAFCVVLGTLVFQGLTLRPLLQRLGLEDADPVGREVGRARAEAYGAAVETLKNDTSEAADALRREFHAVLAQAEAHEEGLAPESLPADEPRRRAVHAARDRILAMRRDGRIGDDAFSVLEEELDWAELNATPRAEA</sequence>
<evidence type="ECO:0000256" key="10">
    <source>
        <dbReference type="SAM" id="Phobius"/>
    </source>
</evidence>
<protein>
    <submittedName>
        <fullName evidence="12">Sodium, potassium, lithium and rubidium/H(+) antiporter</fullName>
    </submittedName>
</protein>
<evidence type="ECO:0000256" key="1">
    <source>
        <dbReference type="ARBA" id="ARBA00004651"/>
    </source>
</evidence>
<dbReference type="Pfam" id="PF00999">
    <property type="entry name" value="Na_H_Exchanger"/>
    <property type="match status" value="1"/>
</dbReference>
<evidence type="ECO:0000256" key="3">
    <source>
        <dbReference type="ARBA" id="ARBA00022475"/>
    </source>
</evidence>
<accession>A0ABQ4UNJ3</accession>
<comment type="subcellular location">
    <subcellularLocation>
        <location evidence="1">Cell membrane</location>
        <topology evidence="1">Multi-pass membrane protein</topology>
    </subcellularLocation>
</comment>
<dbReference type="EMBL" id="BPRE01000001">
    <property type="protein sequence ID" value="GJE73740.1"/>
    <property type="molecule type" value="Genomic_DNA"/>
</dbReference>
<dbReference type="PANTHER" id="PTHR10110:SF86">
    <property type="entry name" value="SODIUM_HYDROGEN EXCHANGER 7"/>
    <property type="match status" value="1"/>
</dbReference>
<feature type="transmembrane region" description="Helical" evidence="10">
    <location>
        <begin position="83"/>
        <end position="105"/>
    </location>
</feature>
<keyword evidence="7" id="KW-0406">Ion transport</keyword>
<evidence type="ECO:0000256" key="5">
    <source>
        <dbReference type="ARBA" id="ARBA00022989"/>
    </source>
</evidence>
<name>A0ABQ4UNJ3_9HYPH</name>
<feature type="transmembrane region" description="Helical" evidence="10">
    <location>
        <begin position="384"/>
        <end position="404"/>
    </location>
</feature>
<feature type="transmembrane region" description="Helical" evidence="10">
    <location>
        <begin position="347"/>
        <end position="369"/>
    </location>
</feature>
<keyword evidence="9" id="KW-0739">Sodium transport</keyword>
<organism evidence="12 13">
    <name type="scientific">Methylorubrum suomiense</name>
    <dbReference type="NCBI Taxonomy" id="144191"/>
    <lineage>
        <taxon>Bacteria</taxon>
        <taxon>Pseudomonadati</taxon>
        <taxon>Pseudomonadota</taxon>
        <taxon>Alphaproteobacteria</taxon>
        <taxon>Hyphomicrobiales</taxon>
        <taxon>Methylobacteriaceae</taxon>
        <taxon>Methylorubrum</taxon>
    </lineage>
</organism>
<feature type="domain" description="Cation/H+ exchanger transmembrane" evidence="11">
    <location>
        <begin position="14"/>
        <end position="409"/>
    </location>
</feature>
<evidence type="ECO:0000256" key="8">
    <source>
        <dbReference type="ARBA" id="ARBA00023136"/>
    </source>
</evidence>
<feature type="transmembrane region" description="Helical" evidence="10">
    <location>
        <begin position="263"/>
        <end position="286"/>
    </location>
</feature>
<evidence type="ECO:0000313" key="13">
    <source>
        <dbReference type="Proteomes" id="UP001055093"/>
    </source>
</evidence>
<keyword evidence="8 10" id="KW-0472">Membrane</keyword>
<evidence type="ECO:0000313" key="12">
    <source>
        <dbReference type="EMBL" id="GJE73740.1"/>
    </source>
</evidence>
<dbReference type="InterPro" id="IPR006153">
    <property type="entry name" value="Cation/H_exchanger_TM"/>
</dbReference>
<evidence type="ECO:0000256" key="9">
    <source>
        <dbReference type="ARBA" id="ARBA00023201"/>
    </source>
</evidence>
<evidence type="ECO:0000256" key="7">
    <source>
        <dbReference type="ARBA" id="ARBA00023065"/>
    </source>
</evidence>
<feature type="transmembrane region" description="Helical" evidence="10">
    <location>
        <begin position="28"/>
        <end position="48"/>
    </location>
</feature>
<reference evidence="12" key="2">
    <citation type="submission" date="2021-08" db="EMBL/GenBank/DDBJ databases">
        <authorList>
            <person name="Tani A."/>
            <person name="Ola A."/>
            <person name="Ogura Y."/>
            <person name="Katsura K."/>
            <person name="Hayashi T."/>
        </authorList>
    </citation>
    <scope>NUCLEOTIDE SEQUENCE</scope>
    <source>
        <strain evidence="12">DSM 14458</strain>
    </source>
</reference>
<keyword evidence="4 10" id="KW-0812">Transmembrane</keyword>
<feature type="transmembrane region" description="Helical" evidence="10">
    <location>
        <begin position="181"/>
        <end position="201"/>
    </location>
</feature>
<proteinExistence type="predicted"/>
<keyword evidence="2" id="KW-0813">Transport</keyword>
<dbReference type="PANTHER" id="PTHR10110">
    <property type="entry name" value="SODIUM/HYDROGEN EXCHANGER"/>
    <property type="match status" value="1"/>
</dbReference>
<dbReference type="Proteomes" id="UP001055093">
    <property type="component" value="Unassembled WGS sequence"/>
</dbReference>
<gene>
    <name evidence="12" type="primary">nhaK</name>
    <name evidence="12" type="ORF">BGCPKDLD_0307</name>
</gene>
<feature type="transmembrane region" description="Helical" evidence="10">
    <location>
        <begin position="208"/>
        <end position="227"/>
    </location>
</feature>
<dbReference type="RefSeq" id="WP_137830610.1">
    <property type="nucleotide sequence ID" value="NZ_BPRE01000001.1"/>
</dbReference>
<comment type="caution">
    <text evidence="12">The sequence shown here is derived from an EMBL/GenBank/DDBJ whole genome shotgun (WGS) entry which is preliminary data.</text>
</comment>
<keyword evidence="3" id="KW-1003">Cell membrane</keyword>
<feature type="transmembrane region" description="Helical" evidence="10">
    <location>
        <begin position="6"/>
        <end position="21"/>
    </location>
</feature>
<keyword evidence="13" id="KW-1185">Reference proteome</keyword>
<evidence type="ECO:0000256" key="4">
    <source>
        <dbReference type="ARBA" id="ARBA00022692"/>
    </source>
</evidence>
<keyword evidence="5 10" id="KW-1133">Transmembrane helix</keyword>
<evidence type="ECO:0000256" key="2">
    <source>
        <dbReference type="ARBA" id="ARBA00022448"/>
    </source>
</evidence>
<reference evidence="12" key="1">
    <citation type="journal article" date="2021" name="Front. Microbiol.">
        <title>Comprehensive Comparative Genomics and Phenotyping of Methylobacterium Species.</title>
        <authorList>
            <person name="Alessa O."/>
            <person name="Ogura Y."/>
            <person name="Fujitani Y."/>
            <person name="Takami H."/>
            <person name="Hayashi T."/>
            <person name="Sahin N."/>
            <person name="Tani A."/>
        </authorList>
    </citation>
    <scope>NUCLEOTIDE SEQUENCE</scope>
    <source>
        <strain evidence="12">DSM 14458</strain>
    </source>
</reference>
<dbReference type="Gene3D" id="6.10.140.1330">
    <property type="match status" value="1"/>
</dbReference>